<dbReference type="SUPFAM" id="SSF82771">
    <property type="entry name" value="GIY-YIG endonuclease"/>
    <property type="match status" value="1"/>
</dbReference>
<proteinExistence type="predicted"/>
<sequence>MYLVYLFKEKSSGEIIYVGSTARPAARLKEHKAQLEGRKRPNHIHRYMRDKKLSLYKDVEVLWCDCAHDKEEMLKLEEEYYYKYVKTIKNERPGENRKFFYNPRSRNVVCLNDGKEFRTVTECANHYKKGRTTISNVLIGEKPFTWINNEKHFFKYIN</sequence>
<dbReference type="EMBL" id="AHFB01000084">
    <property type="protein sequence ID" value="EOO30772.1"/>
    <property type="molecule type" value="Genomic_DNA"/>
</dbReference>
<evidence type="ECO:0000313" key="3">
    <source>
        <dbReference type="Proteomes" id="UP000014018"/>
    </source>
</evidence>
<gene>
    <name evidence="2" type="ORF">IIU_05089</name>
</gene>
<feature type="domain" description="GIY-YIG" evidence="1">
    <location>
        <begin position="1"/>
        <end position="91"/>
    </location>
</feature>
<evidence type="ECO:0000313" key="2">
    <source>
        <dbReference type="EMBL" id="EOO30772.1"/>
    </source>
</evidence>
<reference evidence="2 3" key="1">
    <citation type="submission" date="2012-12" db="EMBL/GenBank/DDBJ databases">
        <title>The Genome Sequence of Bacillus cereus VD133.</title>
        <authorList>
            <consortium name="The Broad Institute Genome Sequencing Platform"/>
            <consortium name="The Broad Institute Genome Sequencing Center for Infectious Disease"/>
            <person name="Feldgarden M."/>
            <person name="Van der Auwera G.A."/>
            <person name="Mahillon J."/>
            <person name="Duprez V."/>
            <person name="Timmery S."/>
            <person name="Mattelet C."/>
            <person name="Dierick K."/>
            <person name="Sun M."/>
            <person name="Yu Z."/>
            <person name="Zhu L."/>
            <person name="Hu X."/>
            <person name="Shank E.B."/>
            <person name="Swiecicka I."/>
            <person name="Hansen B.M."/>
            <person name="Andrup L."/>
            <person name="Walker B."/>
            <person name="Young S.K."/>
            <person name="Zeng Q."/>
            <person name="Gargeya S."/>
            <person name="Fitzgerald M."/>
            <person name="Haas B."/>
            <person name="Abouelleil A."/>
            <person name="Alvarado L."/>
            <person name="Arachchi H.M."/>
            <person name="Berlin A.M."/>
            <person name="Chapman S.B."/>
            <person name="Dewar J."/>
            <person name="Goldberg J."/>
            <person name="Griggs A."/>
            <person name="Gujja S."/>
            <person name="Hansen M."/>
            <person name="Howarth C."/>
            <person name="Imamovic A."/>
            <person name="Larimer J."/>
            <person name="McCowan C."/>
            <person name="Murphy C."/>
            <person name="Neiman D."/>
            <person name="Pearson M."/>
            <person name="Priest M."/>
            <person name="Roberts A."/>
            <person name="Saif S."/>
            <person name="Shea T."/>
            <person name="Sisk P."/>
            <person name="Sykes S."/>
            <person name="Wortman J."/>
            <person name="Nusbaum C."/>
            <person name="Birren B."/>
        </authorList>
    </citation>
    <scope>NUCLEOTIDE SEQUENCE [LARGE SCALE GENOMIC DNA]</scope>
    <source>
        <strain evidence="2 3">VD133</strain>
    </source>
</reference>
<name>A0A9W5PN41_BACCE</name>
<protein>
    <recommendedName>
        <fullName evidence="1">GIY-YIG domain-containing protein</fullName>
    </recommendedName>
</protein>
<dbReference type="Proteomes" id="UP000014018">
    <property type="component" value="Unassembled WGS sequence"/>
</dbReference>
<dbReference type="InterPro" id="IPR000305">
    <property type="entry name" value="GIY-YIG_endonuc"/>
</dbReference>
<dbReference type="Gene3D" id="3.40.1440.10">
    <property type="entry name" value="GIY-YIG endonuclease"/>
    <property type="match status" value="1"/>
</dbReference>
<dbReference type="RefSeq" id="WP_016111485.1">
    <property type="nucleotide sequence ID" value="NZ_KB976191.1"/>
</dbReference>
<accession>A0A9W5PN41</accession>
<evidence type="ECO:0000259" key="1">
    <source>
        <dbReference type="PROSITE" id="PS50164"/>
    </source>
</evidence>
<comment type="caution">
    <text evidence="2">The sequence shown here is derived from an EMBL/GenBank/DDBJ whole genome shotgun (WGS) entry which is preliminary data.</text>
</comment>
<dbReference type="InterPro" id="IPR035901">
    <property type="entry name" value="GIY-YIG_endonuc_sf"/>
</dbReference>
<dbReference type="SMART" id="SM00465">
    <property type="entry name" value="GIYc"/>
    <property type="match status" value="1"/>
</dbReference>
<dbReference type="PROSITE" id="PS50164">
    <property type="entry name" value="GIY_YIG"/>
    <property type="match status" value="1"/>
</dbReference>
<dbReference type="AlphaFoldDB" id="A0A9W5PN41"/>
<dbReference type="Pfam" id="PF01541">
    <property type="entry name" value="GIY-YIG"/>
    <property type="match status" value="1"/>
</dbReference>
<organism evidence="2 3">
    <name type="scientific">Bacillus cereus VD133</name>
    <dbReference type="NCBI Taxonomy" id="1053233"/>
    <lineage>
        <taxon>Bacteria</taxon>
        <taxon>Bacillati</taxon>
        <taxon>Bacillota</taxon>
        <taxon>Bacilli</taxon>
        <taxon>Bacillales</taxon>
        <taxon>Bacillaceae</taxon>
        <taxon>Bacillus</taxon>
        <taxon>Bacillus cereus group</taxon>
    </lineage>
</organism>